<proteinExistence type="predicted"/>
<dbReference type="SUPFAM" id="SSF51197">
    <property type="entry name" value="Clavaminate synthase-like"/>
    <property type="match status" value="1"/>
</dbReference>
<name>A0A481ZBI8_9VIRU</name>
<dbReference type="PANTHER" id="PTHR31630">
    <property type="entry name" value="PHYTANOYL-COA DIOXYGENASE-RELATED-RELATED"/>
    <property type="match status" value="1"/>
</dbReference>
<evidence type="ECO:0000313" key="1">
    <source>
        <dbReference type="EMBL" id="QBK92439.1"/>
    </source>
</evidence>
<protein>
    <submittedName>
        <fullName evidence="1">Putative oxidoreductase</fullName>
    </submittedName>
</protein>
<gene>
    <name evidence="1" type="ORF">LCPAC401_00770</name>
</gene>
<organism evidence="1">
    <name type="scientific">Pithovirus LCPAC401</name>
    <dbReference type="NCBI Taxonomy" id="2506595"/>
    <lineage>
        <taxon>Viruses</taxon>
        <taxon>Pithoviruses</taxon>
    </lineage>
</organism>
<dbReference type="Gene3D" id="2.60.120.620">
    <property type="entry name" value="q2cbj1_9rhob like domain"/>
    <property type="match status" value="1"/>
</dbReference>
<accession>A0A481ZBI8</accession>
<dbReference type="EMBL" id="MK500577">
    <property type="protein sequence ID" value="QBK92439.1"/>
    <property type="molecule type" value="Genomic_DNA"/>
</dbReference>
<sequence>MSVQCEGTTKENKRCKRKTKTGKYCVTHRKQEVLILQLSNEDNWKKSLPLKEYGFGKRGYSVTEGLYTSEELKRLEKSILDDIQNIVFTNRNIDYQLTDYKSLQVFTDPFYRKEVLENVNSVWKNGNSRQPFLSKSVGMINIHYNKDVFDLIHMNERPYRILSHLYGTEHLVHRVGPERFGMKIKGSVNMSKHIDANLWHKEVNYPERVQALICVQIPDDVQPRNSGTLELLLGFNQIWDFTSALFHPSSGLIPMPDCKDRFQRLPSDFDSKYLPELIKYAEKYRNFLHSSDQKEDEVVLEFFKRLQKNNITVPPRDVEIKWTAIRCKPGALIAWDQRLPHRNLRNTSETPRIAVYYGLYPVTENYYGSEEHLWLRRMFEREEFYYSINAGKYPTKVVNIEEKKHRDGLEIQEFCQTELAKKLTSEISWF</sequence>
<reference evidence="1" key="1">
    <citation type="journal article" date="2019" name="MBio">
        <title>Virus Genomes from Deep Sea Sediments Expand the Ocean Megavirome and Support Independent Origins of Viral Gigantism.</title>
        <authorList>
            <person name="Backstrom D."/>
            <person name="Yutin N."/>
            <person name="Jorgensen S.L."/>
            <person name="Dharamshi J."/>
            <person name="Homa F."/>
            <person name="Zaremba-Niedwiedzka K."/>
            <person name="Spang A."/>
            <person name="Wolf Y.I."/>
            <person name="Koonin E.V."/>
            <person name="Ettema T.J."/>
        </authorList>
    </citation>
    <scope>NUCLEOTIDE SEQUENCE</scope>
</reference>